<comment type="caution">
    <text evidence="2">The sequence shown here is derived from an EMBL/GenBank/DDBJ whole genome shotgun (WGS) entry which is preliminary data.</text>
</comment>
<keyword evidence="3" id="KW-1185">Reference proteome</keyword>
<dbReference type="Proteomes" id="UP000053226">
    <property type="component" value="Unassembled WGS sequence"/>
</dbReference>
<feature type="domain" description="IrrE N-terminal-like" evidence="1">
    <location>
        <begin position="167"/>
        <end position="295"/>
    </location>
</feature>
<dbReference type="InterPro" id="IPR052345">
    <property type="entry name" value="Rad_response_metalloprotease"/>
</dbReference>
<protein>
    <submittedName>
        <fullName evidence="2">DNA-binding protein</fullName>
    </submittedName>
</protein>
<dbReference type="GO" id="GO:0003677">
    <property type="term" value="F:DNA binding"/>
    <property type="evidence" value="ECO:0007669"/>
    <property type="project" value="UniProtKB-KW"/>
</dbReference>
<dbReference type="Gene3D" id="1.10.10.2910">
    <property type="match status" value="1"/>
</dbReference>
<evidence type="ECO:0000313" key="3">
    <source>
        <dbReference type="Proteomes" id="UP000053226"/>
    </source>
</evidence>
<dbReference type="PANTHER" id="PTHR43236:SF2">
    <property type="entry name" value="BLL0069 PROTEIN"/>
    <property type="match status" value="1"/>
</dbReference>
<proteinExistence type="predicted"/>
<dbReference type="RefSeq" id="WP_053908921.1">
    <property type="nucleotide sequence ID" value="NZ_CAWMUS010000026.1"/>
</dbReference>
<dbReference type="Pfam" id="PF06114">
    <property type="entry name" value="Peptidase_M78"/>
    <property type="match status" value="1"/>
</dbReference>
<dbReference type="OrthoDB" id="9796786at2"/>
<dbReference type="InterPro" id="IPR010359">
    <property type="entry name" value="IrrE_HExxH"/>
</dbReference>
<evidence type="ECO:0000259" key="1">
    <source>
        <dbReference type="Pfam" id="PF06114"/>
    </source>
</evidence>
<dbReference type="AlphaFoldDB" id="A0A0N0I9E9"/>
<dbReference type="EMBL" id="LGAA01000026">
    <property type="protein sequence ID" value="KPD01980.1"/>
    <property type="molecule type" value="Genomic_DNA"/>
</dbReference>
<accession>A0A0N0I9E9</accession>
<evidence type="ECO:0000313" key="2">
    <source>
        <dbReference type="EMBL" id="KPD01980.1"/>
    </source>
</evidence>
<keyword evidence="2" id="KW-0238">DNA-binding</keyword>
<name>A0A0N0I9E9_9GAMM</name>
<gene>
    <name evidence="2" type="ORF">M992_2523</name>
</gene>
<dbReference type="PANTHER" id="PTHR43236">
    <property type="entry name" value="ANTITOXIN HIGA1"/>
    <property type="match status" value="1"/>
</dbReference>
<organism evidence="2 3">
    <name type="scientific">Moellerella wisconsensis ATCC 35017</name>
    <dbReference type="NCBI Taxonomy" id="1354267"/>
    <lineage>
        <taxon>Bacteria</taxon>
        <taxon>Pseudomonadati</taxon>
        <taxon>Pseudomonadota</taxon>
        <taxon>Gammaproteobacteria</taxon>
        <taxon>Enterobacterales</taxon>
        <taxon>Morganellaceae</taxon>
        <taxon>Moellerella</taxon>
    </lineage>
</organism>
<reference evidence="2 3" key="1">
    <citation type="submission" date="2015-07" db="EMBL/GenBank/DDBJ databases">
        <title>ATOL: Assembling a taxonomically balanced genome-scale reconstruction of the evolutionary history of the Enterobacteriaceae.</title>
        <authorList>
            <person name="Plunkett G.III."/>
            <person name="Neeno-Eckwall E.C."/>
            <person name="Glasner J.D."/>
            <person name="Perna N.T."/>
        </authorList>
    </citation>
    <scope>NUCLEOTIDE SEQUENCE [LARGE SCALE GENOMIC DNA]</scope>
    <source>
        <strain evidence="2 3">ATCC 35017</strain>
    </source>
</reference>
<sequence length="382" mass="43273">MATIELKLSPKIIEWIADKQGVSTLSLAQDLTPKKQDHFLEGKVTKGIAEKLAKLAGIPFGYLFLDHPPVEKKLEIPDFRRSPEYVELSRDFTETYKDVLFKVDWYKDYLKDVGADIPLPFIGKYTIKSNAETVSKDIASVIGFDIEAILKKVRFDSYFGAASKLIENAGILVFKNGIVKNSTKRKLNIDEFRGFSIVDPVAPAVFVNGADSFSAQIFTLFHEVAHIWIGKGGISDWDYENKIEAFCNKVAAYILMPDDLYIKKWKSEAHSTEENIYINRHVSKFFKVSEYACAIKAKDLGLIDDETFVMIRRACIRNYNSAEKKSDGGSPYYTIPYRNSNKITDAVLALTMSQSLPIREAGRILNIKADTVIELYKKRTSR</sequence>